<gene>
    <name evidence="4" type="ORF">PFISCL1PPCAC_4072</name>
</gene>
<organism evidence="4 5">
    <name type="scientific">Pristionchus fissidentatus</name>
    <dbReference type="NCBI Taxonomy" id="1538716"/>
    <lineage>
        <taxon>Eukaryota</taxon>
        <taxon>Metazoa</taxon>
        <taxon>Ecdysozoa</taxon>
        <taxon>Nematoda</taxon>
        <taxon>Chromadorea</taxon>
        <taxon>Rhabditida</taxon>
        <taxon>Rhabditina</taxon>
        <taxon>Diplogasteromorpha</taxon>
        <taxon>Diplogasteroidea</taxon>
        <taxon>Neodiplogasteridae</taxon>
        <taxon>Pristionchus</taxon>
    </lineage>
</organism>
<protein>
    <recommendedName>
        <fullName evidence="3">EF-hand domain-containing protein</fullName>
    </recommendedName>
</protein>
<dbReference type="InterPro" id="IPR002048">
    <property type="entry name" value="EF_hand_dom"/>
</dbReference>
<comment type="caution">
    <text evidence="4">The sequence shown here is derived from an EMBL/GenBank/DDBJ whole genome shotgun (WGS) entry which is preliminary data.</text>
</comment>
<dbReference type="AlphaFoldDB" id="A0AAV5V2R5"/>
<dbReference type="Gene3D" id="1.10.238.10">
    <property type="entry name" value="EF-hand"/>
    <property type="match status" value="2"/>
</dbReference>
<dbReference type="InterPro" id="IPR018247">
    <property type="entry name" value="EF_Hand_1_Ca_BS"/>
</dbReference>
<feature type="domain" description="EF-hand" evidence="3">
    <location>
        <begin position="47"/>
        <end position="82"/>
    </location>
</feature>
<keyword evidence="5" id="KW-1185">Reference proteome</keyword>
<name>A0AAV5V2R5_9BILA</name>
<proteinExistence type="predicted"/>
<reference evidence="4" key="1">
    <citation type="submission" date="2023-10" db="EMBL/GenBank/DDBJ databases">
        <title>Genome assembly of Pristionchus species.</title>
        <authorList>
            <person name="Yoshida K."/>
            <person name="Sommer R.J."/>
        </authorList>
    </citation>
    <scope>NUCLEOTIDE SEQUENCE</scope>
    <source>
        <strain evidence="4">RS5133</strain>
    </source>
</reference>
<evidence type="ECO:0000259" key="3">
    <source>
        <dbReference type="PROSITE" id="PS50222"/>
    </source>
</evidence>
<evidence type="ECO:0000256" key="1">
    <source>
        <dbReference type="ARBA" id="ARBA00022737"/>
    </source>
</evidence>
<feature type="domain" description="EF-hand" evidence="3">
    <location>
        <begin position="120"/>
        <end position="152"/>
    </location>
</feature>
<dbReference type="CDD" id="cd15898">
    <property type="entry name" value="EFh_PI-PLC"/>
    <property type="match status" value="1"/>
</dbReference>
<keyword evidence="2" id="KW-0106">Calcium</keyword>
<feature type="domain" description="EF-hand" evidence="3">
    <location>
        <begin position="11"/>
        <end position="46"/>
    </location>
</feature>
<keyword evidence="1" id="KW-0677">Repeat</keyword>
<dbReference type="Pfam" id="PF13499">
    <property type="entry name" value="EF-hand_7"/>
    <property type="match status" value="2"/>
</dbReference>
<dbReference type="CDD" id="cd00051">
    <property type="entry name" value="EFh"/>
    <property type="match status" value="1"/>
</dbReference>
<accession>A0AAV5V2R5</accession>
<dbReference type="InterPro" id="IPR050230">
    <property type="entry name" value="CALM/Myosin/TropC-like"/>
</dbReference>
<dbReference type="FunFam" id="1.10.238.10:FF:000001">
    <property type="entry name" value="Calmodulin 1"/>
    <property type="match status" value="1"/>
</dbReference>
<evidence type="ECO:0000256" key="2">
    <source>
        <dbReference type="ARBA" id="ARBA00022837"/>
    </source>
</evidence>
<dbReference type="PROSITE" id="PS50222">
    <property type="entry name" value="EF_HAND_2"/>
    <property type="match status" value="4"/>
</dbReference>
<dbReference type="PANTHER" id="PTHR23048">
    <property type="entry name" value="MYOSIN LIGHT CHAIN 1, 3"/>
    <property type="match status" value="1"/>
</dbReference>
<dbReference type="InterPro" id="IPR011992">
    <property type="entry name" value="EF-hand-dom_pair"/>
</dbReference>
<evidence type="ECO:0000313" key="5">
    <source>
        <dbReference type="Proteomes" id="UP001432322"/>
    </source>
</evidence>
<dbReference type="PANTHER" id="PTHR23048:SF0">
    <property type="entry name" value="CALMODULIN LIKE 3"/>
    <property type="match status" value="1"/>
</dbReference>
<dbReference type="SMART" id="SM00054">
    <property type="entry name" value="EFh"/>
    <property type="match status" value="4"/>
</dbReference>
<dbReference type="GO" id="GO:0016460">
    <property type="term" value="C:myosin II complex"/>
    <property type="evidence" value="ECO:0007669"/>
    <property type="project" value="TreeGrafter"/>
</dbReference>
<feature type="domain" description="EF-hand" evidence="3">
    <location>
        <begin position="84"/>
        <end position="119"/>
    </location>
</feature>
<dbReference type="SUPFAM" id="SSF47473">
    <property type="entry name" value="EF-hand"/>
    <property type="match status" value="1"/>
</dbReference>
<dbReference type="PROSITE" id="PS00018">
    <property type="entry name" value="EF_HAND_1"/>
    <property type="match status" value="2"/>
</dbReference>
<dbReference type="Proteomes" id="UP001432322">
    <property type="component" value="Unassembled WGS sequence"/>
</dbReference>
<dbReference type="GO" id="GO:0005509">
    <property type="term" value="F:calcium ion binding"/>
    <property type="evidence" value="ECO:0007669"/>
    <property type="project" value="InterPro"/>
</dbReference>
<dbReference type="EMBL" id="BTSY01000002">
    <property type="protein sequence ID" value="GMT12775.1"/>
    <property type="molecule type" value="Genomic_DNA"/>
</dbReference>
<evidence type="ECO:0000313" key="4">
    <source>
        <dbReference type="EMBL" id="GMT12775.1"/>
    </source>
</evidence>
<sequence>MAGNSEIDPSHAVTELKEAFTRFDADGDGLISTGDIGTVMRQLHFNPTENEIADLVRMVDSDGKGSVDFDGFLELIQSTELTGNEEEELRKAFKVFDSNDNGFIDADDLRRIMTSMGETLSEEEVDEMITTADTTGTGRIRYEDFIAMMLSN</sequence>